<dbReference type="Pfam" id="PF20049">
    <property type="entry name" value="DUF6451"/>
    <property type="match status" value="1"/>
</dbReference>
<proteinExistence type="predicted"/>
<name>A0A183ML45_9TREM</name>
<evidence type="ECO:0000313" key="2">
    <source>
        <dbReference type="Proteomes" id="UP000277204"/>
    </source>
</evidence>
<dbReference type="AlphaFoldDB" id="A0A183ML45"/>
<dbReference type="InterPro" id="IPR045609">
    <property type="entry name" value="DUF6451"/>
</dbReference>
<reference evidence="1 2" key="1">
    <citation type="submission" date="2018-11" db="EMBL/GenBank/DDBJ databases">
        <authorList>
            <consortium name="Pathogen Informatics"/>
        </authorList>
    </citation>
    <scope>NUCLEOTIDE SEQUENCE [LARGE SCALE GENOMIC DNA]</scope>
    <source>
        <strain evidence="1 2">Zambia</strain>
    </source>
</reference>
<evidence type="ECO:0000313" key="1">
    <source>
        <dbReference type="EMBL" id="VDP21963.1"/>
    </source>
</evidence>
<dbReference type="EMBL" id="UZAI01017218">
    <property type="protein sequence ID" value="VDP21963.1"/>
    <property type="molecule type" value="Genomic_DNA"/>
</dbReference>
<organism evidence="1 2">
    <name type="scientific">Schistosoma margrebowiei</name>
    <dbReference type="NCBI Taxonomy" id="48269"/>
    <lineage>
        <taxon>Eukaryota</taxon>
        <taxon>Metazoa</taxon>
        <taxon>Spiralia</taxon>
        <taxon>Lophotrochozoa</taxon>
        <taxon>Platyhelminthes</taxon>
        <taxon>Trematoda</taxon>
        <taxon>Digenea</taxon>
        <taxon>Strigeidida</taxon>
        <taxon>Schistosomatoidea</taxon>
        <taxon>Schistosomatidae</taxon>
        <taxon>Schistosoma</taxon>
    </lineage>
</organism>
<accession>A0A183ML45</accession>
<gene>
    <name evidence="1" type="ORF">SMRZ_LOCUS16770</name>
</gene>
<keyword evidence="2" id="KW-1185">Reference proteome</keyword>
<dbReference type="Proteomes" id="UP000277204">
    <property type="component" value="Unassembled WGS sequence"/>
</dbReference>
<protein>
    <submittedName>
        <fullName evidence="1">Uncharacterized protein</fullName>
    </submittedName>
</protein>
<sequence length="123" mass="13710">MRRNTTSVAAASATVGLNIHKAKRSSNTTRRTPINPITPDGDTLEDVECFTYLVTIIDERVRSDADVKTKIVKAKTSSSQLKNMWNSKQLLTFSIKVTIFNMNIKTVLLYEGETGRTTTTVNK</sequence>